<keyword evidence="1" id="KW-0863">Zinc-finger</keyword>
<dbReference type="Proteomes" id="UP000077315">
    <property type="component" value="Unassembled WGS sequence"/>
</dbReference>
<dbReference type="SUPFAM" id="SSF57667">
    <property type="entry name" value="beta-beta-alpha zinc fingers"/>
    <property type="match status" value="1"/>
</dbReference>
<dbReference type="Gene3D" id="3.30.160.60">
    <property type="entry name" value="Classic Zinc Finger"/>
    <property type="match status" value="1"/>
</dbReference>
<sequence length="108" mass="12437">MPKAPRQKRTIVNCPPPKRPGEINFSLWERDLTCPVCSKTFLQTWSLRRHLTGVHQKSNPEKAVEYKAVKASDYSSKNEKECQSQHLLEGFLLTPTSPCRTLDFPRLI</sequence>
<dbReference type="VEuPathDB" id="FungiDB:PHYBLDRAFT_142923"/>
<reference evidence="4" key="1">
    <citation type="submission" date="2015-06" db="EMBL/GenBank/DDBJ databases">
        <title>Expansion of signal transduction pathways in fungi by whole-genome duplication.</title>
        <authorList>
            <consortium name="DOE Joint Genome Institute"/>
            <person name="Corrochano L.M."/>
            <person name="Kuo A."/>
            <person name="Marcet-Houben M."/>
            <person name="Polaino S."/>
            <person name="Salamov A."/>
            <person name="Villalobos J.M."/>
            <person name="Alvarez M.I."/>
            <person name="Avalos J."/>
            <person name="Benito E.P."/>
            <person name="Benoit I."/>
            <person name="Burger G."/>
            <person name="Camino L.P."/>
            <person name="Canovas D."/>
            <person name="Cerda-Olmedo E."/>
            <person name="Cheng J.-F."/>
            <person name="Dominguez A."/>
            <person name="Elias M."/>
            <person name="Eslava A.P."/>
            <person name="Glaser F."/>
            <person name="Grimwood J."/>
            <person name="Gutierrez G."/>
            <person name="Heitman J."/>
            <person name="Henrissat B."/>
            <person name="Iturriaga E.A."/>
            <person name="Lang B.F."/>
            <person name="Lavin J.L."/>
            <person name="Lee S."/>
            <person name="Li W."/>
            <person name="Lindquist E."/>
            <person name="Lopez-Garcia S."/>
            <person name="Luque E.M."/>
            <person name="Marcos A.T."/>
            <person name="Martin J."/>
            <person name="McCluskey K."/>
            <person name="Medina H.R."/>
            <person name="Miralles-Duran A."/>
            <person name="Miyazaki A."/>
            <person name="Munoz-Torres E."/>
            <person name="Oguiza J.A."/>
            <person name="Ohm R."/>
            <person name="Olmedo M."/>
            <person name="Orejas M."/>
            <person name="Ortiz-Castellanos L."/>
            <person name="Pisabarro A.G."/>
            <person name="Rodriguez-Romero J."/>
            <person name="Ruiz-Herrera J."/>
            <person name="Ruiz-Vazquez R."/>
            <person name="Sanz C."/>
            <person name="Schackwitz W."/>
            <person name="Schmutz J."/>
            <person name="Shahriari M."/>
            <person name="Shelest E."/>
            <person name="Silva-Franco F."/>
            <person name="Soanes D."/>
            <person name="Syed K."/>
            <person name="Tagua V.G."/>
            <person name="Talbot N.J."/>
            <person name="Thon M."/>
            <person name="De vries R.P."/>
            <person name="Wiebenga A."/>
            <person name="Yadav J.S."/>
            <person name="Braun E.L."/>
            <person name="Baker S."/>
            <person name="Garre V."/>
            <person name="Horwitz B."/>
            <person name="Torres-Martinez S."/>
            <person name="Idnurm A."/>
            <person name="Herrera-Estrella A."/>
            <person name="Gabaldon T."/>
            <person name="Grigoriev I.V."/>
        </authorList>
    </citation>
    <scope>NUCLEOTIDE SEQUENCE [LARGE SCALE GENOMIC DNA]</scope>
    <source>
        <strain evidence="4">NRRL 1555(-)</strain>
    </source>
</reference>
<protein>
    <submittedName>
        <fullName evidence="3">C2H2-type zinc finger transcription factor</fullName>
    </submittedName>
</protein>
<keyword evidence="1" id="KW-0862">Zinc</keyword>
<dbReference type="InterPro" id="IPR036236">
    <property type="entry name" value="Znf_C2H2_sf"/>
</dbReference>
<evidence type="ECO:0000313" key="4">
    <source>
        <dbReference type="Proteomes" id="UP000077315"/>
    </source>
</evidence>
<dbReference type="RefSeq" id="XP_018293979.1">
    <property type="nucleotide sequence ID" value="XM_018430896.1"/>
</dbReference>
<name>A0A167NHX0_PHYB8</name>
<dbReference type="PROSITE" id="PS50157">
    <property type="entry name" value="ZINC_FINGER_C2H2_2"/>
    <property type="match status" value="1"/>
</dbReference>
<dbReference type="GO" id="GO:0008270">
    <property type="term" value="F:zinc ion binding"/>
    <property type="evidence" value="ECO:0007669"/>
    <property type="project" value="UniProtKB-KW"/>
</dbReference>
<organism evidence="3 4">
    <name type="scientific">Phycomyces blakesleeanus (strain ATCC 8743b / DSM 1359 / FGSC 10004 / NBRC 33097 / NRRL 1555)</name>
    <dbReference type="NCBI Taxonomy" id="763407"/>
    <lineage>
        <taxon>Eukaryota</taxon>
        <taxon>Fungi</taxon>
        <taxon>Fungi incertae sedis</taxon>
        <taxon>Mucoromycota</taxon>
        <taxon>Mucoromycotina</taxon>
        <taxon>Mucoromycetes</taxon>
        <taxon>Mucorales</taxon>
        <taxon>Phycomycetaceae</taxon>
        <taxon>Phycomyces</taxon>
    </lineage>
</organism>
<keyword evidence="4" id="KW-1185">Reference proteome</keyword>
<evidence type="ECO:0000313" key="3">
    <source>
        <dbReference type="EMBL" id="OAD75939.1"/>
    </source>
</evidence>
<evidence type="ECO:0000259" key="2">
    <source>
        <dbReference type="PROSITE" id="PS50157"/>
    </source>
</evidence>
<gene>
    <name evidence="3" type="ORF">PHYBLDRAFT_142923</name>
</gene>
<accession>A0A167NHX0</accession>
<keyword evidence="1" id="KW-0479">Metal-binding</keyword>
<evidence type="ECO:0000256" key="1">
    <source>
        <dbReference type="PROSITE-ProRule" id="PRU00042"/>
    </source>
</evidence>
<dbReference type="OrthoDB" id="10066279at2759"/>
<feature type="domain" description="C2H2-type" evidence="2">
    <location>
        <begin position="32"/>
        <end position="60"/>
    </location>
</feature>
<dbReference type="InParanoid" id="A0A167NHX0"/>
<dbReference type="GeneID" id="28991802"/>
<dbReference type="InterPro" id="IPR013087">
    <property type="entry name" value="Znf_C2H2_type"/>
</dbReference>
<dbReference type="AlphaFoldDB" id="A0A167NHX0"/>
<dbReference type="SMART" id="SM00355">
    <property type="entry name" value="ZnF_C2H2"/>
    <property type="match status" value="1"/>
</dbReference>
<proteinExistence type="predicted"/>
<dbReference type="EMBL" id="KV440976">
    <property type="protein sequence ID" value="OAD75939.1"/>
    <property type="molecule type" value="Genomic_DNA"/>
</dbReference>
<dbReference type="PROSITE" id="PS00028">
    <property type="entry name" value="ZINC_FINGER_C2H2_1"/>
    <property type="match status" value="1"/>
</dbReference>